<evidence type="ECO:0000313" key="9">
    <source>
        <dbReference type="EMBL" id="MBC6678424.1"/>
    </source>
</evidence>
<dbReference type="PANTHER" id="PTHR33602">
    <property type="entry name" value="REGULATORY PROTEIN RECX FAMILY PROTEIN"/>
    <property type="match status" value="1"/>
</dbReference>
<dbReference type="InterPro" id="IPR053925">
    <property type="entry name" value="RecX_HTH_3rd"/>
</dbReference>
<name>A0A923NJY1_9FIRM</name>
<evidence type="ECO:0000313" key="10">
    <source>
        <dbReference type="Proteomes" id="UP000602647"/>
    </source>
</evidence>
<dbReference type="Pfam" id="PF02631">
    <property type="entry name" value="RecX_HTH2"/>
    <property type="match status" value="1"/>
</dbReference>
<comment type="similarity">
    <text evidence="2 5">Belongs to the RecX family.</text>
</comment>
<dbReference type="RefSeq" id="WP_187301617.1">
    <property type="nucleotide sequence ID" value="NZ_CBCTON010000009.1"/>
</dbReference>
<feature type="domain" description="RecX first three-helical" evidence="8">
    <location>
        <begin position="4"/>
        <end position="42"/>
    </location>
</feature>
<dbReference type="InterPro" id="IPR053924">
    <property type="entry name" value="RecX_HTH_2nd"/>
</dbReference>
<dbReference type="InterPro" id="IPR053926">
    <property type="entry name" value="RecX_HTH_1st"/>
</dbReference>
<keyword evidence="10" id="KW-1185">Reference proteome</keyword>
<dbReference type="Proteomes" id="UP000602647">
    <property type="component" value="Unassembled WGS sequence"/>
</dbReference>
<dbReference type="AlphaFoldDB" id="A0A923NJY1"/>
<dbReference type="Gene3D" id="1.10.10.10">
    <property type="entry name" value="Winged helix-like DNA-binding domain superfamily/Winged helix DNA-binding domain"/>
    <property type="match status" value="2"/>
</dbReference>
<evidence type="ECO:0000256" key="2">
    <source>
        <dbReference type="ARBA" id="ARBA00009695"/>
    </source>
</evidence>
<reference evidence="9" key="1">
    <citation type="submission" date="2020-08" db="EMBL/GenBank/DDBJ databases">
        <title>Genome public.</title>
        <authorList>
            <person name="Liu C."/>
            <person name="Sun Q."/>
        </authorList>
    </citation>
    <scope>NUCLEOTIDE SEQUENCE</scope>
    <source>
        <strain evidence="9">BX12</strain>
    </source>
</reference>
<accession>A0A923NJY1</accession>
<dbReference type="GO" id="GO:0005737">
    <property type="term" value="C:cytoplasm"/>
    <property type="evidence" value="ECO:0007669"/>
    <property type="project" value="UniProtKB-SubCell"/>
</dbReference>
<proteinExistence type="inferred from homology"/>
<gene>
    <name evidence="5" type="primary">recX</name>
    <name evidence="9" type="ORF">H9L42_01070</name>
</gene>
<dbReference type="Pfam" id="PF21982">
    <property type="entry name" value="RecX_HTH1"/>
    <property type="match status" value="1"/>
</dbReference>
<organism evidence="9 10">
    <name type="scientific">Zhenpiania hominis</name>
    <dbReference type="NCBI Taxonomy" id="2763644"/>
    <lineage>
        <taxon>Bacteria</taxon>
        <taxon>Bacillati</taxon>
        <taxon>Bacillota</taxon>
        <taxon>Clostridia</taxon>
        <taxon>Peptostreptococcales</taxon>
        <taxon>Anaerovoracaceae</taxon>
        <taxon>Zhenpiania</taxon>
    </lineage>
</organism>
<dbReference type="EMBL" id="JACRYT010000001">
    <property type="protein sequence ID" value="MBC6678424.1"/>
    <property type="molecule type" value="Genomic_DNA"/>
</dbReference>
<evidence type="ECO:0000256" key="1">
    <source>
        <dbReference type="ARBA" id="ARBA00004496"/>
    </source>
</evidence>
<dbReference type="GO" id="GO:0006282">
    <property type="term" value="P:regulation of DNA repair"/>
    <property type="evidence" value="ECO:0007669"/>
    <property type="project" value="UniProtKB-UniRule"/>
</dbReference>
<evidence type="ECO:0000256" key="3">
    <source>
        <dbReference type="ARBA" id="ARBA00018111"/>
    </source>
</evidence>
<comment type="function">
    <text evidence="5">Modulates RecA activity.</text>
</comment>
<keyword evidence="4 5" id="KW-0963">Cytoplasm</keyword>
<comment type="caution">
    <text evidence="9">The sequence shown here is derived from an EMBL/GenBank/DDBJ whole genome shotgun (WGS) entry which is preliminary data.</text>
</comment>
<evidence type="ECO:0000256" key="5">
    <source>
        <dbReference type="HAMAP-Rule" id="MF_01114"/>
    </source>
</evidence>
<evidence type="ECO:0000259" key="7">
    <source>
        <dbReference type="Pfam" id="PF21981"/>
    </source>
</evidence>
<comment type="subcellular location">
    <subcellularLocation>
        <location evidence="1 5">Cytoplasm</location>
    </subcellularLocation>
</comment>
<evidence type="ECO:0000259" key="6">
    <source>
        <dbReference type="Pfam" id="PF02631"/>
    </source>
</evidence>
<dbReference type="InterPro" id="IPR036388">
    <property type="entry name" value="WH-like_DNA-bd_sf"/>
</dbReference>
<feature type="domain" description="RecX third three-helical" evidence="7">
    <location>
        <begin position="96"/>
        <end position="141"/>
    </location>
</feature>
<feature type="domain" description="RecX second three-helical" evidence="6">
    <location>
        <begin position="49"/>
        <end position="88"/>
    </location>
</feature>
<sequence length="150" mass="17570">MDIKDTALRYLASRPRTCGEMKNFLRQKGFEEPEIDDIIDHLRNLRYLDDLEYCRQYFDYAFGKGKGMFRVKRELEEKGVENSTIQIAFEDYEAEETEFERAKKQAEKIAAGKPADQKLAGRIGRRLSSLGYSSELIYRIVGMYMGERNE</sequence>
<evidence type="ECO:0000256" key="4">
    <source>
        <dbReference type="ARBA" id="ARBA00022490"/>
    </source>
</evidence>
<dbReference type="InterPro" id="IPR003783">
    <property type="entry name" value="Regulatory_RecX"/>
</dbReference>
<dbReference type="PANTHER" id="PTHR33602:SF1">
    <property type="entry name" value="REGULATORY PROTEIN RECX FAMILY PROTEIN"/>
    <property type="match status" value="1"/>
</dbReference>
<dbReference type="Pfam" id="PF21981">
    <property type="entry name" value="RecX_HTH3"/>
    <property type="match status" value="1"/>
</dbReference>
<protein>
    <recommendedName>
        <fullName evidence="3 5">Regulatory protein RecX</fullName>
    </recommendedName>
</protein>
<dbReference type="HAMAP" id="MF_01114">
    <property type="entry name" value="RecX"/>
    <property type="match status" value="1"/>
</dbReference>
<evidence type="ECO:0000259" key="8">
    <source>
        <dbReference type="Pfam" id="PF21982"/>
    </source>
</evidence>